<dbReference type="Pfam" id="PF00577">
    <property type="entry name" value="Usher"/>
    <property type="match status" value="1"/>
</dbReference>
<protein>
    <submittedName>
        <fullName evidence="2">Outer membrane usher protein FimD</fullName>
    </submittedName>
</protein>
<dbReference type="Gene3D" id="2.60.40.2070">
    <property type="match status" value="1"/>
</dbReference>
<dbReference type="Pfam" id="PF13953">
    <property type="entry name" value="PapC_C"/>
    <property type="match status" value="1"/>
</dbReference>
<evidence type="ECO:0000259" key="1">
    <source>
        <dbReference type="Pfam" id="PF13953"/>
    </source>
</evidence>
<dbReference type="PANTHER" id="PTHR30451">
    <property type="entry name" value="OUTER MEMBRANE USHER PROTEIN"/>
    <property type="match status" value="1"/>
</dbReference>
<keyword evidence="3" id="KW-1185">Reference proteome</keyword>
<organism evidence="2 3">
    <name type="scientific">Aquimixticola soesokkakensis</name>
    <dbReference type="NCBI Taxonomy" id="1519096"/>
    <lineage>
        <taxon>Bacteria</taxon>
        <taxon>Pseudomonadati</taxon>
        <taxon>Pseudomonadota</taxon>
        <taxon>Alphaproteobacteria</taxon>
        <taxon>Rhodobacterales</taxon>
        <taxon>Paracoccaceae</taxon>
        <taxon>Aquimixticola</taxon>
    </lineage>
</organism>
<feature type="domain" description="PapC-like C-terminal" evidence="1">
    <location>
        <begin position="763"/>
        <end position="819"/>
    </location>
</feature>
<dbReference type="GO" id="GO:0009279">
    <property type="term" value="C:cell outer membrane"/>
    <property type="evidence" value="ECO:0007669"/>
    <property type="project" value="TreeGrafter"/>
</dbReference>
<dbReference type="Gene3D" id="2.60.40.2610">
    <property type="entry name" value="Outer membrane usher protein FimD, plug domain"/>
    <property type="match status" value="1"/>
</dbReference>
<dbReference type="InterPro" id="IPR025949">
    <property type="entry name" value="PapC-like_C"/>
</dbReference>
<dbReference type="GO" id="GO:0009297">
    <property type="term" value="P:pilus assembly"/>
    <property type="evidence" value="ECO:0007669"/>
    <property type="project" value="InterPro"/>
</dbReference>
<sequence length="837" mass="86636">MTSTFSNPRAGAVRRKAGMIALGAILTLPLANGLAAQDLDAVTRGGSGLEASASITGMGALSGDRVPLFLAVSINGKDTNLVAEFSGRLDGSDLRSTSDELQDVGLRIPGSIAQKIIAGQILDSEIALSEFEGLTYVYDSDAQRVLITAPDAALLPHVISASGLTSPQAADHATGAVLNYALTGAHYAPLDGALVGSTTLAGSFEGWIYSPYGTLSSTGFYSQTLRSGASDTGTPSFVRQETAFTKDFADKAMTLTIGDYSTQGPDWTRSVRLGGLAVSRNFSLRSDLVTDQRLSYSGAAAVPSSVDVFIENNRIYSGEVDEGPFRLEDLPVKTGAGDAEVVIQGADGRVRHETVSFFNSGNLMKAGMIDYSLAAGRARQAFGLESAQYGDSTILSGSLRYGVTPLVTVDGHFEASDTLKMAGAGLTAVPLALGELSIAAAASDYDGTSGGFVEMGMHTQIGMVDINAKASRSDGGFADLAYVTGVNYLGADTLASSGSLLEVPLAQDVLSIGIPVTREQRKLGLSYVRSERENSADRLVAASYGTTFNSGRGAFSMSGSYNLDTDESQMSFGMSLKLGAKTFARATSSSDEAGGTSRELSVSRTMGSDVGDWGYQGQVSLDDGATSFGAKGEYRASLAEFAAGLQRSEDGYYIEGQVDGALVLTGGALALGGRIEDSFAVVDTGVADMPIYLQNREVARTGRSGRALVPGLNSYASNRVSVEVSDLPMPVSMGVTAMDVVPARRTGALVDFKGENTAAGVMVVLRDARGQVVPAGAPVTVNGKSAAAFVGYDGQTWIAAAKASNQLEVGGATPCHASFAFAPTGALQEVVDPVECL</sequence>
<dbReference type="RefSeq" id="WP_085836438.1">
    <property type="nucleotide sequence ID" value="NZ_FWFS01000006.1"/>
</dbReference>
<dbReference type="InterPro" id="IPR000015">
    <property type="entry name" value="Fimb_usher"/>
</dbReference>
<dbReference type="GO" id="GO:0015473">
    <property type="term" value="F:fimbrial usher porin activity"/>
    <property type="evidence" value="ECO:0007669"/>
    <property type="project" value="InterPro"/>
</dbReference>
<accession>A0A1Y5SLH8</accession>
<dbReference type="AlphaFoldDB" id="A0A1Y5SLH8"/>
<dbReference type="Proteomes" id="UP000193862">
    <property type="component" value="Unassembled WGS sequence"/>
</dbReference>
<dbReference type="OrthoDB" id="8587at2"/>
<name>A0A1Y5SLH8_9RHOB</name>
<evidence type="ECO:0000313" key="2">
    <source>
        <dbReference type="EMBL" id="SLN43382.1"/>
    </source>
</evidence>
<dbReference type="Gene3D" id="2.60.40.3110">
    <property type="match status" value="1"/>
</dbReference>
<dbReference type="EMBL" id="FWFS01000006">
    <property type="protein sequence ID" value="SLN43382.1"/>
    <property type="molecule type" value="Genomic_DNA"/>
</dbReference>
<dbReference type="InterPro" id="IPR043142">
    <property type="entry name" value="PapC-like_C_sf"/>
</dbReference>
<evidence type="ECO:0000313" key="3">
    <source>
        <dbReference type="Proteomes" id="UP000193862"/>
    </source>
</evidence>
<reference evidence="2 3" key="1">
    <citation type="submission" date="2017-03" db="EMBL/GenBank/DDBJ databases">
        <authorList>
            <person name="Afonso C.L."/>
            <person name="Miller P.J."/>
            <person name="Scott M.A."/>
            <person name="Spackman E."/>
            <person name="Goraichik I."/>
            <person name="Dimitrov K.M."/>
            <person name="Suarez D.L."/>
            <person name="Swayne D.E."/>
        </authorList>
    </citation>
    <scope>NUCLEOTIDE SEQUENCE [LARGE SCALE GENOMIC DNA]</scope>
    <source>
        <strain evidence="2 3">CECT 8620</strain>
    </source>
</reference>
<proteinExistence type="predicted"/>
<dbReference type="PANTHER" id="PTHR30451:SF5">
    <property type="entry name" value="SLR0019 PROTEIN"/>
    <property type="match status" value="1"/>
</dbReference>
<gene>
    <name evidence="2" type="primary">fimD</name>
    <name evidence="2" type="ORF">AQS8620_01720</name>
</gene>
<dbReference type="InterPro" id="IPR042186">
    <property type="entry name" value="FimD_plug_dom"/>
</dbReference>